<evidence type="ECO:0000256" key="2">
    <source>
        <dbReference type="ARBA" id="ARBA00022741"/>
    </source>
</evidence>
<sequence length="454" mass="48707">MKQIPVALTIAGSDSGGGAGVQADLKTFAAMGVHGASAITSITAQNTREVRAIHDVPPEIVKAQIEAVVEDIGVDAAKTGMLSNSGIIRVVAEAVERYGFPLVVDPVMIAKSGARLLREDAVEELKRLLRLAKVVTPNIPEAEVLLGEEIKGIGDAERAAREIAERYGCEAVVVKGGHMKGDLVIDVLYHAGRITEFKGRRIERRTKHGTGCSFSAAIAAGLAKGRSIEEAVRVARELVETAIEYGLEVGGGHGPVNPSAYIYIPAERYRVLVNVEEAVRMLKDNEKLVNALVPEVGINIGMAIEHPYARTPMDVAAVPGRITRYRDGLMVPGKPEFGVSRHIANAVLTAMRINPSIRAAADIAMPDGWEEAARGLGFKTSYFDRRLEPPEVKRVEGGTTRWGVEWAVRRTGGVIPDIIADYGEHGKEPLLLVLGETATDVAGKIVRLARTLHG</sequence>
<dbReference type="InterPro" id="IPR036409">
    <property type="entry name" value="Aldolase_II/adducin_N_sf"/>
</dbReference>
<keyword evidence="1 7" id="KW-0808">Transferase</keyword>
<reference evidence="7 8" key="2">
    <citation type="journal article" date="2011" name="Stand. Genomic Sci.">
        <title>Complete genome sequence of Desulfurococcus mucosus type strain (O7/1).</title>
        <authorList>
            <person name="Wirth R."/>
            <person name="Chertkov O."/>
            <person name="Held B."/>
            <person name="Lapidus A."/>
            <person name="Nolan M."/>
            <person name="Lucas S."/>
            <person name="Hammon N."/>
            <person name="Deshpande S."/>
            <person name="Cheng J.F."/>
            <person name="Tapia R."/>
            <person name="Han C."/>
            <person name="Goodwin L."/>
            <person name="Pitluck S."/>
            <person name="Liolios K."/>
            <person name="Ioanna P."/>
            <person name="Ivanova N."/>
            <person name="Mavromatis K."/>
            <person name="Mikhailova N."/>
            <person name="Pati A."/>
            <person name="Chen A."/>
            <person name="Palaniappan K."/>
            <person name="Land M."/>
            <person name="Hauser L."/>
            <person name="Chang Y.J."/>
            <person name="Jeffries C.D."/>
            <person name="Bilek Y."/>
            <person name="Hader T."/>
            <person name="Rohde M."/>
            <person name="Spring S."/>
            <person name="Sikorski J."/>
            <person name="Goker M."/>
            <person name="Woyke T."/>
            <person name="Bristow J."/>
            <person name="Eisen J.A."/>
            <person name="Markowitz V."/>
            <person name="Hugenholtz P."/>
            <person name="Kyrpides N.C."/>
            <person name="Klenk H.P."/>
        </authorList>
    </citation>
    <scope>NUCLEOTIDE SEQUENCE [LARGE SCALE GENOMIC DNA]</scope>
    <source>
        <strain evidence="8">ATCC 35584 / DSM 2162 / JCM 9187 / O7/1</strain>
    </source>
</reference>
<evidence type="ECO:0000259" key="6">
    <source>
        <dbReference type="Pfam" id="PF10120"/>
    </source>
</evidence>
<proteinExistence type="predicted"/>
<dbReference type="KEGG" id="dmu:Desmu_0544"/>
<dbReference type="SUPFAM" id="SSF53613">
    <property type="entry name" value="Ribokinase-like"/>
    <property type="match status" value="1"/>
</dbReference>
<keyword evidence="4" id="KW-0067">ATP-binding</keyword>
<dbReference type="eggNOG" id="arCOG00020">
    <property type="taxonomic scope" value="Archaea"/>
</dbReference>
<dbReference type="InterPro" id="IPR013749">
    <property type="entry name" value="PM/HMP-P_kinase-1"/>
</dbReference>
<accession>E8R8M8</accession>
<evidence type="ECO:0000256" key="4">
    <source>
        <dbReference type="ARBA" id="ARBA00022840"/>
    </source>
</evidence>
<dbReference type="FunFam" id="3.40.1190.20:FF:000003">
    <property type="entry name" value="Phosphomethylpyrimidine kinase ThiD"/>
    <property type="match status" value="1"/>
</dbReference>
<keyword evidence="3 7" id="KW-0418">Kinase</keyword>
<dbReference type="GO" id="GO:0005829">
    <property type="term" value="C:cytosol"/>
    <property type="evidence" value="ECO:0007669"/>
    <property type="project" value="TreeGrafter"/>
</dbReference>
<dbReference type="PANTHER" id="PTHR20858">
    <property type="entry name" value="PHOSPHOMETHYLPYRIMIDINE KINASE"/>
    <property type="match status" value="1"/>
</dbReference>
<dbReference type="Proteomes" id="UP000001068">
    <property type="component" value="Chromosome"/>
</dbReference>
<dbReference type="HOGENOM" id="CLU_035788_0_0_2"/>
<dbReference type="STRING" id="765177.Desmu_0544"/>
<dbReference type="NCBIfam" id="TIGR00097">
    <property type="entry name" value="HMP-P_kinase"/>
    <property type="match status" value="1"/>
</dbReference>
<dbReference type="Pfam" id="PF08543">
    <property type="entry name" value="Phos_pyr_kin"/>
    <property type="match status" value="1"/>
</dbReference>
<name>E8R8M8_DESM0</name>
<evidence type="ECO:0000256" key="1">
    <source>
        <dbReference type="ARBA" id="ARBA00022679"/>
    </source>
</evidence>
<dbReference type="InterPro" id="IPR029056">
    <property type="entry name" value="Ribokinase-like"/>
</dbReference>
<protein>
    <submittedName>
        <fullName evidence="7">Phosphomethylpyrimidine kinase</fullName>
        <ecNumber evidence="7">2.7.4.7</ecNumber>
    </submittedName>
</protein>
<evidence type="ECO:0000259" key="5">
    <source>
        <dbReference type="Pfam" id="PF08543"/>
    </source>
</evidence>
<dbReference type="GO" id="GO:0008972">
    <property type="term" value="F:phosphomethylpyrimidine kinase activity"/>
    <property type="evidence" value="ECO:0007669"/>
    <property type="project" value="UniProtKB-EC"/>
</dbReference>
<dbReference type="Gene3D" id="3.40.1190.20">
    <property type="match status" value="1"/>
</dbReference>
<dbReference type="GO" id="GO:0008902">
    <property type="term" value="F:hydroxymethylpyrimidine kinase activity"/>
    <property type="evidence" value="ECO:0007669"/>
    <property type="project" value="TreeGrafter"/>
</dbReference>
<dbReference type="Gene3D" id="3.40.225.10">
    <property type="entry name" value="Class II aldolase/adducin N-terminal domain"/>
    <property type="match status" value="1"/>
</dbReference>
<dbReference type="SUPFAM" id="SSF53639">
    <property type="entry name" value="AraD/HMP-PK domain-like"/>
    <property type="match status" value="1"/>
</dbReference>
<feature type="domain" description="Thiamine-phosphate synthase ThiN" evidence="6">
    <location>
        <begin position="274"/>
        <end position="446"/>
    </location>
</feature>
<dbReference type="NCBIfam" id="NF006346">
    <property type="entry name" value="PRK08573.1"/>
    <property type="match status" value="1"/>
</dbReference>
<dbReference type="GO" id="GO:0005524">
    <property type="term" value="F:ATP binding"/>
    <property type="evidence" value="ECO:0007669"/>
    <property type="project" value="UniProtKB-KW"/>
</dbReference>
<dbReference type="Pfam" id="PF10120">
    <property type="entry name" value="ThiN"/>
    <property type="match status" value="1"/>
</dbReference>
<dbReference type="GO" id="GO:0009228">
    <property type="term" value="P:thiamine biosynthetic process"/>
    <property type="evidence" value="ECO:0007669"/>
    <property type="project" value="InterPro"/>
</dbReference>
<dbReference type="InterPro" id="IPR019293">
    <property type="entry name" value="ThiN"/>
</dbReference>
<dbReference type="EMBL" id="CP002363">
    <property type="protein sequence ID" value="ADV64854.1"/>
    <property type="molecule type" value="Genomic_DNA"/>
</dbReference>
<keyword evidence="2" id="KW-0547">Nucleotide-binding</keyword>
<dbReference type="EC" id="2.7.4.7" evidence="7"/>
<dbReference type="OrthoDB" id="43786at2157"/>
<evidence type="ECO:0000313" key="8">
    <source>
        <dbReference type="Proteomes" id="UP000001068"/>
    </source>
</evidence>
<organism evidence="7 8">
    <name type="scientific">Desulfurococcus mucosus (strain ATCC 35584 / DSM 2162 / JCM 9187 / O7/1)</name>
    <dbReference type="NCBI Taxonomy" id="765177"/>
    <lineage>
        <taxon>Archaea</taxon>
        <taxon>Thermoproteota</taxon>
        <taxon>Thermoprotei</taxon>
        <taxon>Desulfurococcales</taxon>
        <taxon>Desulfurococcaceae</taxon>
        <taxon>Desulfurococcus</taxon>
    </lineage>
</organism>
<evidence type="ECO:0000256" key="3">
    <source>
        <dbReference type="ARBA" id="ARBA00022777"/>
    </source>
</evidence>
<evidence type="ECO:0000313" key="7">
    <source>
        <dbReference type="EMBL" id="ADV64854.1"/>
    </source>
</evidence>
<keyword evidence="8" id="KW-1185">Reference proteome</keyword>
<dbReference type="AlphaFoldDB" id="E8R8M8"/>
<dbReference type="PANTHER" id="PTHR20858:SF17">
    <property type="entry name" value="HYDROXYMETHYLPYRIMIDINE_PHOSPHOMETHYLPYRIMIDINE KINASE THI20-RELATED"/>
    <property type="match status" value="1"/>
</dbReference>
<feature type="domain" description="Pyridoxamine kinase/Phosphomethylpyrimidine kinase" evidence="5">
    <location>
        <begin position="14"/>
        <end position="257"/>
    </location>
</feature>
<dbReference type="CDD" id="cd01169">
    <property type="entry name" value="HMPP_kinase"/>
    <property type="match status" value="1"/>
</dbReference>
<reference evidence="8" key="1">
    <citation type="submission" date="2010-11" db="EMBL/GenBank/DDBJ databases">
        <title>The complete genome of Desulfurococcus mucosus DSM 2162.</title>
        <authorList>
            <consortium name="US DOE Joint Genome Institute (JGI-PGF)"/>
            <person name="Lucas S."/>
            <person name="Copeland A."/>
            <person name="Lapidus A."/>
            <person name="Bruce D."/>
            <person name="Goodwin L."/>
            <person name="Pitluck S."/>
            <person name="Kyrpides N."/>
            <person name="Mavromatis K."/>
            <person name="Pagani I."/>
            <person name="Ivanova N."/>
            <person name="Ovchinnikova G."/>
            <person name="Chertkov O."/>
            <person name="Held B."/>
            <person name="Brettin T."/>
            <person name="Detter J.C."/>
            <person name="Tapia R."/>
            <person name="Han C."/>
            <person name="Land M."/>
            <person name="Hauser L."/>
            <person name="Markowitz V."/>
            <person name="Cheng J.-F."/>
            <person name="Hugenholtz P."/>
            <person name="Woyke T."/>
            <person name="Wu D."/>
            <person name="Wirth R."/>
            <person name="Bilek Y."/>
            <person name="Hader T."/>
            <person name="Klenk H.-P."/>
            <person name="Eisen J.A."/>
        </authorList>
    </citation>
    <scope>NUCLEOTIDE SEQUENCE [LARGE SCALE GENOMIC DNA]</scope>
    <source>
        <strain evidence="8">ATCC 35584 / DSM 2162 / JCM 9187 / O7/1</strain>
    </source>
</reference>
<dbReference type="RefSeq" id="WP_013562076.1">
    <property type="nucleotide sequence ID" value="NC_014961.1"/>
</dbReference>
<dbReference type="InterPro" id="IPR004399">
    <property type="entry name" value="HMP/HMP-P_kinase_dom"/>
</dbReference>
<dbReference type="GeneID" id="10153237"/>
<gene>
    <name evidence="7" type="ordered locus">Desmu_0544</name>
</gene>